<evidence type="ECO:0000256" key="1">
    <source>
        <dbReference type="SAM" id="SignalP"/>
    </source>
</evidence>
<evidence type="ECO:0000313" key="4">
    <source>
        <dbReference type="Proteomes" id="UP000009046"/>
    </source>
</evidence>
<dbReference type="AlphaFoldDB" id="E0VVD0"/>
<feature type="chain" id="PRO_5014570219" evidence="1">
    <location>
        <begin position="23"/>
        <end position="161"/>
    </location>
</feature>
<keyword evidence="1" id="KW-0732">Signal</keyword>
<dbReference type="RefSeq" id="XP_002430074.1">
    <property type="nucleotide sequence ID" value="XM_002430029.1"/>
</dbReference>
<reference evidence="2" key="1">
    <citation type="submission" date="2007-04" db="EMBL/GenBank/DDBJ databases">
        <title>Annotation of Pediculus humanus corporis strain USDA.</title>
        <authorList>
            <person name="Kirkness E."/>
            <person name="Hannick L."/>
            <person name="Hass B."/>
            <person name="Bruggner R."/>
            <person name="Lawson D."/>
            <person name="Bidwell S."/>
            <person name="Joardar V."/>
            <person name="Caler E."/>
            <person name="Walenz B."/>
            <person name="Inman J."/>
            <person name="Schobel S."/>
            <person name="Galinsky K."/>
            <person name="Amedeo P."/>
            <person name="Strausberg R."/>
        </authorList>
    </citation>
    <scope>NUCLEOTIDE SEQUENCE</scope>
    <source>
        <strain evidence="2">USDA</strain>
    </source>
</reference>
<reference evidence="3" key="3">
    <citation type="submission" date="2021-02" db="UniProtKB">
        <authorList>
            <consortium name="EnsemblMetazoa"/>
        </authorList>
    </citation>
    <scope>IDENTIFICATION</scope>
    <source>
        <strain evidence="3">USDA</strain>
    </source>
</reference>
<dbReference type="KEGG" id="phu:Phum_PHUM461950"/>
<dbReference type="InParanoid" id="E0VVD0"/>
<evidence type="ECO:0000313" key="3">
    <source>
        <dbReference type="EnsemblMetazoa" id="PHUM461950-PA"/>
    </source>
</evidence>
<organism>
    <name type="scientific">Pediculus humanus subsp. corporis</name>
    <name type="common">Body louse</name>
    <dbReference type="NCBI Taxonomy" id="121224"/>
    <lineage>
        <taxon>Eukaryota</taxon>
        <taxon>Metazoa</taxon>
        <taxon>Ecdysozoa</taxon>
        <taxon>Arthropoda</taxon>
        <taxon>Hexapoda</taxon>
        <taxon>Insecta</taxon>
        <taxon>Pterygota</taxon>
        <taxon>Neoptera</taxon>
        <taxon>Paraneoptera</taxon>
        <taxon>Psocodea</taxon>
        <taxon>Troctomorpha</taxon>
        <taxon>Phthiraptera</taxon>
        <taxon>Anoplura</taxon>
        <taxon>Pediculidae</taxon>
        <taxon>Pediculus</taxon>
    </lineage>
</organism>
<dbReference type="HOGENOM" id="CLU_1645753_0_0_1"/>
<dbReference type="GeneID" id="8238441"/>
<dbReference type="Proteomes" id="UP000009046">
    <property type="component" value="Unassembled WGS sequence"/>
</dbReference>
<sequence>MMMERVSLFCLFTFLAPNLIVAKEYTAVMVVKSVFRDLIDCTFYDDSTTQCMEDRTTRNIHNLNTVLKPNLDSTFSERSGKNIDVNNNNNDDDAELENLKNENFNMVREIQNRTVESRGLIDELSEFLTYLTSKFLSPFMINNNDDDGKNNNSNEVVEDIV</sequence>
<dbReference type="VEuPathDB" id="VectorBase:PHUM461950"/>
<dbReference type="EMBL" id="DS235809">
    <property type="protein sequence ID" value="EEB17336.1"/>
    <property type="molecule type" value="Genomic_DNA"/>
</dbReference>
<dbReference type="CTD" id="8238441"/>
<reference evidence="2" key="2">
    <citation type="submission" date="2007-04" db="EMBL/GenBank/DDBJ databases">
        <title>The genome of the human body louse.</title>
        <authorList>
            <consortium name="The Human Body Louse Genome Consortium"/>
            <person name="Kirkness E."/>
            <person name="Walenz B."/>
            <person name="Hass B."/>
            <person name="Bruggner R."/>
            <person name="Strausberg R."/>
        </authorList>
    </citation>
    <scope>NUCLEOTIDE SEQUENCE</scope>
    <source>
        <strain evidence="2">USDA</strain>
    </source>
</reference>
<evidence type="ECO:0000313" key="2">
    <source>
        <dbReference type="EMBL" id="EEB17336.1"/>
    </source>
</evidence>
<dbReference type="EnsemblMetazoa" id="PHUM461950-RA">
    <property type="protein sequence ID" value="PHUM461950-PA"/>
    <property type="gene ID" value="PHUM461950"/>
</dbReference>
<keyword evidence="4" id="KW-1185">Reference proteome</keyword>
<name>E0VVD0_PEDHC</name>
<gene>
    <name evidence="3" type="primary">8238441</name>
    <name evidence="2" type="ORF">Phum_PHUM461950</name>
</gene>
<accession>E0VVD0</accession>
<proteinExistence type="predicted"/>
<feature type="signal peptide" evidence="1">
    <location>
        <begin position="1"/>
        <end position="22"/>
    </location>
</feature>
<protein>
    <submittedName>
        <fullName evidence="2 3">Uncharacterized protein</fullName>
    </submittedName>
</protein>
<dbReference type="EMBL" id="AAZO01005625">
    <property type="status" value="NOT_ANNOTATED_CDS"/>
    <property type="molecule type" value="Genomic_DNA"/>
</dbReference>